<organism evidence="1 2">
    <name type="scientific">Candidatus Liptonbacteria bacterium RIFCSPLOWO2_01_FULL_53_13</name>
    <dbReference type="NCBI Taxonomy" id="1798651"/>
    <lineage>
        <taxon>Bacteria</taxon>
        <taxon>Candidatus Liptoniibacteriota</taxon>
    </lineage>
</organism>
<name>A0A1G2CGX2_9BACT</name>
<evidence type="ECO:0000313" key="2">
    <source>
        <dbReference type="Proteomes" id="UP000178348"/>
    </source>
</evidence>
<gene>
    <name evidence="1" type="ORF">A2946_00500</name>
</gene>
<dbReference type="Proteomes" id="UP000178348">
    <property type="component" value="Unassembled WGS sequence"/>
</dbReference>
<reference evidence="1 2" key="1">
    <citation type="journal article" date="2016" name="Nat. Commun.">
        <title>Thousands of microbial genomes shed light on interconnected biogeochemical processes in an aquifer system.</title>
        <authorList>
            <person name="Anantharaman K."/>
            <person name="Brown C.T."/>
            <person name="Hug L.A."/>
            <person name="Sharon I."/>
            <person name="Castelle C.J."/>
            <person name="Probst A.J."/>
            <person name="Thomas B.C."/>
            <person name="Singh A."/>
            <person name="Wilkins M.J."/>
            <person name="Karaoz U."/>
            <person name="Brodie E.L."/>
            <person name="Williams K.H."/>
            <person name="Hubbard S.S."/>
            <person name="Banfield J.F."/>
        </authorList>
    </citation>
    <scope>NUCLEOTIDE SEQUENCE [LARGE SCALE GENOMIC DNA]</scope>
</reference>
<dbReference type="EMBL" id="MHLB01000064">
    <property type="protein sequence ID" value="OGZ00477.1"/>
    <property type="molecule type" value="Genomic_DNA"/>
</dbReference>
<comment type="caution">
    <text evidence="1">The sequence shown here is derived from an EMBL/GenBank/DDBJ whole genome shotgun (WGS) entry which is preliminary data.</text>
</comment>
<dbReference type="AlphaFoldDB" id="A0A1G2CGX2"/>
<dbReference type="Gene3D" id="2.30.30.320">
    <property type="entry name" value="DUF1653-like domain"/>
    <property type="match status" value="1"/>
</dbReference>
<evidence type="ECO:0000313" key="1">
    <source>
        <dbReference type="EMBL" id="OGZ00477.1"/>
    </source>
</evidence>
<proteinExistence type="predicted"/>
<dbReference type="InterPro" id="IPR037135">
    <property type="entry name" value="DUF1653-like_dom_sf"/>
</dbReference>
<sequence>MADVEDHTIYQNRETGGSYYVTCVASHHKTGERCVVYQKGGRGGEYLYRSLDSFRVADEEDEKGEFKKTGTF</sequence>
<protein>
    <submittedName>
        <fullName evidence="1">Uncharacterized protein</fullName>
    </submittedName>
</protein>
<accession>A0A1G2CGX2</accession>